<feature type="region of interest" description="Disordered" evidence="1">
    <location>
        <begin position="1"/>
        <end position="213"/>
    </location>
</feature>
<organism evidence="3 4">
    <name type="scientific">Acinetobacter lanii</name>
    <dbReference type="NCBI Taxonomy" id="2715163"/>
    <lineage>
        <taxon>Bacteria</taxon>
        <taxon>Pseudomonadati</taxon>
        <taxon>Pseudomonadota</taxon>
        <taxon>Gammaproteobacteria</taxon>
        <taxon>Moraxellales</taxon>
        <taxon>Moraxellaceae</taxon>
        <taxon>Acinetobacter</taxon>
    </lineage>
</organism>
<protein>
    <submittedName>
        <fullName evidence="3">Putative pilus assembly protein FilE</fullName>
    </submittedName>
</protein>
<gene>
    <name evidence="3" type="primary">filE</name>
    <name evidence="3" type="ORF">G8D99_12080</name>
</gene>
<dbReference type="EMBL" id="CP049916">
    <property type="protein sequence ID" value="QIO10443.1"/>
    <property type="molecule type" value="Genomic_DNA"/>
</dbReference>
<feature type="compositionally biased region" description="Low complexity" evidence="1">
    <location>
        <begin position="145"/>
        <end position="156"/>
    </location>
</feature>
<dbReference type="InterPro" id="IPR055226">
    <property type="entry name" value="FilE_C"/>
</dbReference>
<evidence type="ECO:0000313" key="4">
    <source>
        <dbReference type="Proteomes" id="UP000501939"/>
    </source>
</evidence>
<evidence type="ECO:0000313" key="3">
    <source>
        <dbReference type="EMBL" id="QIO10443.1"/>
    </source>
</evidence>
<feature type="compositionally biased region" description="Low complexity" evidence="1">
    <location>
        <begin position="26"/>
        <end position="40"/>
    </location>
</feature>
<feature type="compositionally biased region" description="Polar residues" evidence="1">
    <location>
        <begin position="72"/>
        <end position="81"/>
    </location>
</feature>
<keyword evidence="4" id="KW-1185">Reference proteome</keyword>
<dbReference type="Proteomes" id="UP000501939">
    <property type="component" value="Chromosome"/>
</dbReference>
<reference evidence="3 4" key="1">
    <citation type="submission" date="2020-03" db="EMBL/GenBank/DDBJ databases">
        <authorList>
            <person name="Zhu W."/>
        </authorList>
    </citation>
    <scope>NUCLEOTIDE SEQUENCE [LARGE SCALE GENOMIC DNA]</scope>
    <source>
        <strain evidence="3 4">185</strain>
    </source>
</reference>
<dbReference type="AlphaFoldDB" id="A0A6G8S931"/>
<name>A0A6G8S931_9GAMM</name>
<evidence type="ECO:0000259" key="2">
    <source>
        <dbReference type="Pfam" id="PF22881"/>
    </source>
</evidence>
<feature type="compositionally biased region" description="Basic and acidic residues" evidence="1">
    <location>
        <begin position="1"/>
        <end position="13"/>
    </location>
</feature>
<feature type="compositionally biased region" description="Polar residues" evidence="1">
    <location>
        <begin position="89"/>
        <end position="109"/>
    </location>
</feature>
<dbReference type="InterPro" id="IPR049782">
    <property type="entry name" value="FilE-like"/>
</dbReference>
<dbReference type="KEGG" id="alj:G8D99_12080"/>
<accession>A0A6G8S931</accession>
<feature type="compositionally biased region" description="Low complexity" evidence="1">
    <location>
        <begin position="120"/>
        <end position="129"/>
    </location>
</feature>
<proteinExistence type="predicted"/>
<sequence>MVVQQRPEKKSKPADNVARPQKQTDQDSSQNQPQSSSQRQVTGQTQPSNAIALPQSHAIETKPNKSKPIKSEPTQSNTSVENESKLHSKTPQQHGSKGQVAQKSDQSIPVKQKDRHPQVQTQQKQTSQKKSSDVLGSTTSESKLEQTQQVQEQNTTKHPSKNVDSKILNSIQVPSTSASNQTQKAQPSSVPSTQAQQDGIKQATTQHVPKPHQNITEIDGVQYVDNEYLEDKEFNIEGRKRFYVMPDSSIAGSSRFETVEREKGISKSVFSKFLNNAPKASPPVVLAPTYYRLPKDQVVQNLEQACFSGKKIDKAKELSLDNTEVGFWPVPPIKEKFVYDVVKLDSSVENIHFSSYASSQKNPTYYWPLVVFLDQQGCVIEGVSGFKNQNTEANQLKFSALEGVLKKPNQAKYLFMTPLAEAIDVEQVQLSNKGQIKLSVLR</sequence>
<dbReference type="Pfam" id="PF22881">
    <property type="entry name" value="FilE_C"/>
    <property type="match status" value="1"/>
</dbReference>
<dbReference type="NCBIfam" id="NF033645">
    <property type="entry name" value="pilus_FilE"/>
    <property type="match status" value="1"/>
</dbReference>
<feature type="compositionally biased region" description="Polar residues" evidence="1">
    <location>
        <begin position="167"/>
        <end position="207"/>
    </location>
</feature>
<evidence type="ECO:0000256" key="1">
    <source>
        <dbReference type="SAM" id="MobiDB-lite"/>
    </source>
</evidence>
<feature type="domain" description="FilE C-terminal" evidence="2">
    <location>
        <begin position="279"/>
        <end position="442"/>
    </location>
</feature>